<gene>
    <name evidence="2" type="ORF">SU9_07835</name>
</gene>
<protein>
    <submittedName>
        <fullName evidence="2">Pentapeptide repeat-containing protein</fullName>
    </submittedName>
</protein>
<evidence type="ECO:0000256" key="1">
    <source>
        <dbReference type="SAM" id="MobiDB-lite"/>
    </source>
</evidence>
<proteinExistence type="predicted"/>
<reference evidence="2" key="1">
    <citation type="journal article" date="2012" name="J. Bacteriol.">
        <title>Genome Sequence of Streptomyces auratus Strain AGR0001, a Phoslactomycin-Producing Actinomycete.</title>
        <authorList>
            <person name="Han X."/>
            <person name="Li M."/>
            <person name="Ding Z."/>
            <person name="Zhao J."/>
            <person name="Ji K."/>
            <person name="Wen M."/>
            <person name="Lu T."/>
        </authorList>
    </citation>
    <scope>NUCLEOTIDE SEQUENCE [LARGE SCALE GENOMIC DNA]</scope>
    <source>
        <strain evidence="2">AGR0001</strain>
    </source>
</reference>
<dbReference type="Pfam" id="PF00805">
    <property type="entry name" value="Pentapeptide"/>
    <property type="match status" value="1"/>
</dbReference>
<feature type="compositionally biased region" description="Low complexity" evidence="1">
    <location>
        <begin position="291"/>
        <end position="307"/>
    </location>
</feature>
<dbReference type="PATRIC" id="fig|1160718.3.peg.1588"/>
<dbReference type="Gene3D" id="2.160.20.80">
    <property type="entry name" value="E3 ubiquitin-protein ligase SopA"/>
    <property type="match status" value="1"/>
</dbReference>
<dbReference type="HOGENOM" id="CLU_068870_0_0_11"/>
<dbReference type="SUPFAM" id="SSF141571">
    <property type="entry name" value="Pentapeptide repeat-like"/>
    <property type="match status" value="1"/>
</dbReference>
<feature type="region of interest" description="Disordered" evidence="1">
    <location>
        <begin position="1"/>
        <end position="30"/>
    </location>
</feature>
<dbReference type="PANTHER" id="PTHR14136:SF17">
    <property type="entry name" value="BTB_POZ DOMAIN-CONTAINING PROTEIN KCTD9"/>
    <property type="match status" value="1"/>
</dbReference>
<dbReference type="eggNOG" id="COG1357">
    <property type="taxonomic scope" value="Bacteria"/>
</dbReference>
<feature type="compositionally biased region" description="Polar residues" evidence="1">
    <location>
        <begin position="10"/>
        <end position="28"/>
    </location>
</feature>
<evidence type="ECO:0000313" key="2">
    <source>
        <dbReference type="EMBL" id="EJJ07640.1"/>
    </source>
</evidence>
<dbReference type="InterPro" id="IPR051082">
    <property type="entry name" value="Pentapeptide-BTB/POZ_domain"/>
</dbReference>
<dbReference type="STRING" id="1160718.SU9_07835"/>
<dbReference type="InterPro" id="IPR001646">
    <property type="entry name" value="5peptide_repeat"/>
</dbReference>
<comment type="caution">
    <text evidence="2">The sequence shown here is derived from an EMBL/GenBank/DDBJ whole genome shotgun (WGS) entry which is preliminary data.</text>
</comment>
<sequence length="307" mass="32739">MSPHRKQSTPREQSTPRTPSTHRPQSIPDTVDPGLQSDCGSCFGLCCVALPFAASSDFAIDKDAGRPCPNLRTDFRCGVHSQLRQRGFTGCTVFDCFGAGQKVSQVTFGGQDWRSAPGTARQMFDVFPVMRQLHELLWYLTEALTLPAARPVHAGLRAALEKTRALTRGTAQELLALDVPTHRGEVNALLLRTSELVREGVPGRKKHRRGADLMGARLKGAGLRGANLRGACLIAADLTGADLRTADLIGADLRDADLAGADLTGALFLTQAQLNAAKGDAATTLPPSLTRPAHWPARPAAPAGSRP</sequence>
<accession>J2K583</accession>
<dbReference type="EMBL" id="AJGV01000057">
    <property type="protein sequence ID" value="EJJ07640.1"/>
    <property type="molecule type" value="Genomic_DNA"/>
</dbReference>
<name>J2K583_9ACTN</name>
<dbReference type="AlphaFoldDB" id="J2K583"/>
<organism evidence="2">
    <name type="scientific">Streptomyces auratus AGR0001</name>
    <dbReference type="NCBI Taxonomy" id="1160718"/>
    <lineage>
        <taxon>Bacteria</taxon>
        <taxon>Bacillati</taxon>
        <taxon>Actinomycetota</taxon>
        <taxon>Actinomycetes</taxon>
        <taxon>Kitasatosporales</taxon>
        <taxon>Streptomycetaceae</taxon>
        <taxon>Streptomyces</taxon>
    </lineage>
</organism>
<dbReference type="PANTHER" id="PTHR14136">
    <property type="entry name" value="BTB_POZ DOMAIN-CONTAINING PROTEIN KCTD9"/>
    <property type="match status" value="1"/>
</dbReference>
<feature type="region of interest" description="Disordered" evidence="1">
    <location>
        <begin position="282"/>
        <end position="307"/>
    </location>
</feature>